<protein>
    <recommendedName>
        <fullName evidence="1">SAF domain-containing protein</fullName>
    </recommendedName>
</protein>
<evidence type="ECO:0000259" key="1">
    <source>
        <dbReference type="SMART" id="SM00858"/>
    </source>
</evidence>
<feature type="domain" description="SAF" evidence="1">
    <location>
        <begin position="45"/>
        <end position="107"/>
    </location>
</feature>
<dbReference type="Gene3D" id="3.90.1210.10">
    <property type="entry name" value="Antifreeze-like/N-acetylneuraminic acid synthase C-terminal domain"/>
    <property type="match status" value="1"/>
</dbReference>
<dbReference type="KEGG" id="broo:brsh051_16930"/>
<organism evidence="2 3">
    <name type="scientific">Brooklawnia propionicigenes</name>
    <dbReference type="NCBI Taxonomy" id="3041175"/>
    <lineage>
        <taxon>Bacteria</taxon>
        <taxon>Bacillati</taxon>
        <taxon>Actinomycetota</taxon>
        <taxon>Actinomycetes</taxon>
        <taxon>Propionibacteriales</taxon>
        <taxon>Propionibacteriaceae</taxon>
        <taxon>Brooklawnia</taxon>
    </lineage>
</organism>
<gene>
    <name evidence="2" type="ORF">brsh051_16930</name>
</gene>
<dbReference type="EMBL" id="AP028056">
    <property type="protein sequence ID" value="BEH02412.1"/>
    <property type="molecule type" value="Genomic_DNA"/>
</dbReference>
<dbReference type="SMART" id="SM00858">
    <property type="entry name" value="SAF"/>
    <property type="match status" value="1"/>
</dbReference>
<dbReference type="Proteomes" id="UP001431656">
    <property type="component" value="Chromosome"/>
</dbReference>
<dbReference type="AlphaFoldDB" id="A0AAN0MH22"/>
<evidence type="ECO:0000313" key="3">
    <source>
        <dbReference type="Proteomes" id="UP001431656"/>
    </source>
</evidence>
<dbReference type="CDD" id="cd11614">
    <property type="entry name" value="SAF_CpaB_FlgA_like"/>
    <property type="match status" value="1"/>
</dbReference>
<evidence type="ECO:0000313" key="2">
    <source>
        <dbReference type="EMBL" id="BEH02412.1"/>
    </source>
</evidence>
<dbReference type="RefSeq" id="WP_286264020.1">
    <property type="nucleotide sequence ID" value="NZ_AP028056.1"/>
</dbReference>
<proteinExistence type="predicted"/>
<sequence>MNPTELLTRLTRFAKWHRRGLGVLAATICLFASLSALAPARPESSPVVVAARALSAGSTLAEADLQVIQLPMELMPDQALHDPAEAIGRILTGSLTRGSVVTSANMLNGRETSSGDERLVPFRVPDAATVALLQVGDRITVVGSTMDGGVVDLATDVRVAALPVSQSSGLGGGESGGLVVVAANAETAARLAAASSQMRMAIVMQ</sequence>
<dbReference type="Pfam" id="PF08666">
    <property type="entry name" value="SAF"/>
    <property type="match status" value="1"/>
</dbReference>
<keyword evidence="3" id="KW-1185">Reference proteome</keyword>
<name>A0AAN0MH22_9ACTN</name>
<dbReference type="InterPro" id="IPR013974">
    <property type="entry name" value="SAF"/>
</dbReference>
<accession>A0AAN0MH22</accession>
<reference evidence="2" key="1">
    <citation type="journal article" date="2024" name="Int. J. Syst. Evol. Microbiol.">
        <title>Brooklawnia propionicigenes sp. nov., a facultatively anaerobic, propionate-producing bacterium isolated from a methanogenic reactor treating waste from cattle farms.</title>
        <authorList>
            <person name="Akita Y."/>
            <person name="Ueki A."/>
            <person name="Tonouchi A."/>
            <person name="Sugawara Y."/>
            <person name="Honma S."/>
            <person name="Kaku N."/>
            <person name="Ueki K."/>
        </authorList>
    </citation>
    <scope>NUCLEOTIDE SEQUENCE</scope>
    <source>
        <strain evidence="2">SH051</strain>
    </source>
</reference>